<dbReference type="Pfam" id="PF00957">
    <property type="entry name" value="Synaptobrevin"/>
    <property type="match status" value="1"/>
</dbReference>
<comment type="function">
    <text evidence="12">SNARE involved in targeting and fusion of ER-derived transport vesicles with the Golgi complex as well as Golgi-derived retrograde transport vesicles with the ER.</text>
</comment>
<evidence type="ECO:0000313" key="19">
    <source>
        <dbReference type="Proteomes" id="UP000267027"/>
    </source>
</evidence>
<organism evidence="20">
    <name type="scientific">Angiostrongylus costaricensis</name>
    <name type="common">Nematode worm</name>
    <dbReference type="NCBI Taxonomy" id="334426"/>
    <lineage>
        <taxon>Eukaryota</taxon>
        <taxon>Metazoa</taxon>
        <taxon>Ecdysozoa</taxon>
        <taxon>Nematoda</taxon>
        <taxon>Chromadorea</taxon>
        <taxon>Rhabditida</taxon>
        <taxon>Rhabditina</taxon>
        <taxon>Rhabditomorpha</taxon>
        <taxon>Strongyloidea</taxon>
        <taxon>Metastrongylidae</taxon>
        <taxon>Angiostrongylus</taxon>
    </lineage>
</organism>
<keyword evidence="7" id="KW-0653">Protein transport</keyword>
<accession>A0A158PKM8</accession>
<evidence type="ECO:0000256" key="7">
    <source>
        <dbReference type="ARBA" id="ARBA00022927"/>
    </source>
</evidence>
<evidence type="ECO:0000256" key="15">
    <source>
        <dbReference type="SAM" id="Phobius"/>
    </source>
</evidence>
<keyword evidence="6" id="KW-0256">Endoplasmic reticulum</keyword>
<dbReference type="CDD" id="cd14824">
    <property type="entry name" value="Longin"/>
    <property type="match status" value="1"/>
</dbReference>
<feature type="transmembrane region" description="Helical" evidence="15">
    <location>
        <begin position="184"/>
        <end position="206"/>
    </location>
</feature>
<evidence type="ECO:0000256" key="14">
    <source>
        <dbReference type="PROSITE-ProRule" id="PRU00290"/>
    </source>
</evidence>
<keyword evidence="4" id="KW-0813">Transport</keyword>
<keyword evidence="9" id="KW-0333">Golgi apparatus</keyword>
<evidence type="ECO:0000313" key="20">
    <source>
        <dbReference type="WBParaSite" id="ACOC_0001030501-mRNA-1"/>
    </source>
</evidence>
<dbReference type="SMART" id="SM01270">
    <property type="entry name" value="Longin"/>
    <property type="match status" value="1"/>
</dbReference>
<dbReference type="Pfam" id="PF13774">
    <property type="entry name" value="Longin"/>
    <property type="match status" value="1"/>
</dbReference>
<evidence type="ECO:0000256" key="4">
    <source>
        <dbReference type="ARBA" id="ARBA00022448"/>
    </source>
</evidence>
<dbReference type="SUPFAM" id="SSF58038">
    <property type="entry name" value="SNARE fusion complex"/>
    <property type="match status" value="1"/>
</dbReference>
<feature type="domain" description="Longin" evidence="16">
    <location>
        <begin position="5"/>
        <end position="117"/>
    </location>
</feature>
<feature type="domain" description="V-SNARE coiled-coil homology" evidence="17">
    <location>
        <begin position="126"/>
        <end position="186"/>
    </location>
</feature>
<evidence type="ECO:0000256" key="1">
    <source>
        <dbReference type="ARBA" id="ARBA00004163"/>
    </source>
</evidence>
<evidence type="ECO:0000256" key="3">
    <source>
        <dbReference type="ARBA" id="ARBA00008025"/>
    </source>
</evidence>
<dbReference type="InterPro" id="IPR044565">
    <property type="entry name" value="Sec22"/>
</dbReference>
<dbReference type="WBParaSite" id="ACOC_0001030501-mRNA-1">
    <property type="protein sequence ID" value="ACOC_0001030501-mRNA-1"/>
    <property type="gene ID" value="ACOC_0001030501"/>
</dbReference>
<evidence type="ECO:0000256" key="9">
    <source>
        <dbReference type="ARBA" id="ARBA00023034"/>
    </source>
</evidence>
<dbReference type="STRING" id="334426.A0A158PKM8"/>
<evidence type="ECO:0000256" key="8">
    <source>
        <dbReference type="ARBA" id="ARBA00022989"/>
    </source>
</evidence>
<keyword evidence="19" id="KW-1185">Reference proteome</keyword>
<evidence type="ECO:0000313" key="18">
    <source>
        <dbReference type="EMBL" id="VDM61891.1"/>
    </source>
</evidence>
<dbReference type="AlphaFoldDB" id="A0A158PKM8"/>
<proteinExistence type="inferred from homology"/>
<dbReference type="CDD" id="cd15866">
    <property type="entry name" value="R-SNARE_SEC22"/>
    <property type="match status" value="1"/>
</dbReference>
<name>A0A158PKM8_ANGCS</name>
<dbReference type="EMBL" id="UYYA01004446">
    <property type="protein sequence ID" value="VDM61891.1"/>
    <property type="molecule type" value="Genomic_DNA"/>
</dbReference>
<evidence type="ECO:0000256" key="5">
    <source>
        <dbReference type="ARBA" id="ARBA00022692"/>
    </source>
</evidence>
<dbReference type="OrthoDB" id="1719357at2759"/>
<dbReference type="GO" id="GO:0005789">
    <property type="term" value="C:endoplasmic reticulum membrane"/>
    <property type="evidence" value="ECO:0007669"/>
    <property type="project" value="UniProtKB-SubCell"/>
</dbReference>
<keyword evidence="11 15" id="KW-0472">Membrane</keyword>
<dbReference type="OMA" id="FIYWRFF"/>
<keyword evidence="5 15" id="KW-0812">Transmembrane</keyword>
<dbReference type="PROSITE" id="PS50892">
    <property type="entry name" value="V_SNARE"/>
    <property type="match status" value="1"/>
</dbReference>
<dbReference type="Gene3D" id="3.30.450.50">
    <property type="entry name" value="Longin domain"/>
    <property type="match status" value="1"/>
</dbReference>
<comment type="similarity">
    <text evidence="3">Belongs to the synaptobrevin family.</text>
</comment>
<reference evidence="18 19" key="2">
    <citation type="submission" date="2018-11" db="EMBL/GenBank/DDBJ databases">
        <authorList>
            <consortium name="Pathogen Informatics"/>
        </authorList>
    </citation>
    <scope>NUCLEOTIDE SEQUENCE [LARGE SCALE GENOMIC DNA]</scope>
    <source>
        <strain evidence="18 19">Costa Rica</strain>
    </source>
</reference>
<evidence type="ECO:0000259" key="16">
    <source>
        <dbReference type="PROSITE" id="PS50859"/>
    </source>
</evidence>
<keyword evidence="8 15" id="KW-1133">Transmembrane helix</keyword>
<dbReference type="SUPFAM" id="SSF64356">
    <property type="entry name" value="SNARE-like"/>
    <property type="match status" value="1"/>
</dbReference>
<dbReference type="GO" id="GO:0005794">
    <property type="term" value="C:Golgi apparatus"/>
    <property type="evidence" value="ECO:0007669"/>
    <property type="project" value="UniProtKB-SubCell"/>
</dbReference>
<sequence length="207" mass="23255">MELTLIARVRDGLILATSIEGSDGGDTNLVKYSNQAKMLFKKLSNAPQMQSIETGPYMFHYVIKQSICCLCLCQHSFPRKLAFAYLEDVSQEFLNQNATKIDQVARPYHFLEFGVPFSSEYCSPYAMSAVSSELQDVARIMVSNIEDVIHRGEALNILEAKASDLSGISKKYREDAKALNRRSIFFKVAVSLGIFGIILLFGRFILF</sequence>
<evidence type="ECO:0000256" key="11">
    <source>
        <dbReference type="ARBA" id="ARBA00023136"/>
    </source>
</evidence>
<dbReference type="GO" id="GO:0005484">
    <property type="term" value="F:SNAP receptor activity"/>
    <property type="evidence" value="ECO:0007669"/>
    <property type="project" value="InterPro"/>
</dbReference>
<keyword evidence="10 14" id="KW-0175">Coiled coil</keyword>
<dbReference type="GO" id="GO:0006888">
    <property type="term" value="P:endoplasmic reticulum to Golgi vesicle-mediated transport"/>
    <property type="evidence" value="ECO:0007669"/>
    <property type="project" value="InterPro"/>
</dbReference>
<dbReference type="GO" id="GO:0006890">
    <property type="term" value="P:retrograde vesicle-mediated transport, Golgi to endoplasmic reticulum"/>
    <property type="evidence" value="ECO:0007669"/>
    <property type="project" value="InterPro"/>
</dbReference>
<evidence type="ECO:0000256" key="13">
    <source>
        <dbReference type="ARBA" id="ARBA00024188"/>
    </source>
</evidence>
<evidence type="ECO:0000256" key="10">
    <source>
        <dbReference type="ARBA" id="ARBA00023054"/>
    </source>
</evidence>
<gene>
    <name evidence="18" type="ORF">ACOC_LOCUS10306</name>
</gene>
<evidence type="ECO:0000256" key="6">
    <source>
        <dbReference type="ARBA" id="ARBA00022824"/>
    </source>
</evidence>
<dbReference type="InterPro" id="IPR010908">
    <property type="entry name" value="Longin_dom"/>
</dbReference>
<dbReference type="Proteomes" id="UP000267027">
    <property type="component" value="Unassembled WGS sequence"/>
</dbReference>
<evidence type="ECO:0000259" key="17">
    <source>
        <dbReference type="PROSITE" id="PS50892"/>
    </source>
</evidence>
<protein>
    <submittedName>
        <fullName evidence="20">Vesicle-trafficking protein SEC22b</fullName>
    </submittedName>
</protein>
<dbReference type="InterPro" id="IPR011012">
    <property type="entry name" value="Longin-like_dom_sf"/>
</dbReference>
<evidence type="ECO:0000256" key="12">
    <source>
        <dbReference type="ARBA" id="ARBA00024173"/>
    </source>
</evidence>
<dbReference type="Gene3D" id="1.20.5.110">
    <property type="match status" value="1"/>
</dbReference>
<dbReference type="PANTHER" id="PTHR45837">
    <property type="entry name" value="VESICLE-TRAFFICKING PROTEIN SEC22B"/>
    <property type="match status" value="1"/>
</dbReference>
<dbReference type="InterPro" id="IPR042855">
    <property type="entry name" value="V_SNARE_CC"/>
</dbReference>
<comment type="subcellular location">
    <subcellularLocation>
        <location evidence="1">Endoplasmic reticulum membrane</location>
        <topology evidence="1">Single-pass type IV membrane protein</topology>
    </subcellularLocation>
    <subcellularLocation>
        <location evidence="13">Golgi apparatus</location>
        <location evidence="13">cis-Golgi network membrane</location>
    </subcellularLocation>
    <subcellularLocation>
        <location evidence="2">Melanosome</location>
    </subcellularLocation>
</comment>
<reference evidence="20" key="1">
    <citation type="submission" date="2016-04" db="UniProtKB">
        <authorList>
            <consortium name="WormBaseParasite"/>
        </authorList>
    </citation>
    <scope>IDENTIFICATION</scope>
</reference>
<evidence type="ECO:0000256" key="2">
    <source>
        <dbReference type="ARBA" id="ARBA00004223"/>
    </source>
</evidence>
<dbReference type="GO" id="GO:0015031">
    <property type="term" value="P:protein transport"/>
    <property type="evidence" value="ECO:0007669"/>
    <property type="project" value="UniProtKB-KW"/>
</dbReference>
<dbReference type="PROSITE" id="PS50859">
    <property type="entry name" value="LONGIN"/>
    <property type="match status" value="1"/>
</dbReference>